<dbReference type="Pfam" id="PF02541">
    <property type="entry name" value="Ppx-GppA"/>
    <property type="match status" value="1"/>
</dbReference>
<dbReference type="Gene3D" id="3.30.420.40">
    <property type="match status" value="1"/>
</dbReference>
<comment type="similarity">
    <text evidence="1">Belongs to the GppA/Ppx family.</text>
</comment>
<dbReference type="AlphaFoldDB" id="A0A285U4H5"/>
<sequence>MRRLKTAIIDIGSNTIRLVLYKYEKNEGLREFGNIKAVARLRNYIESDGEMSEDGIQLLANTLNSFRMIIEDYEVTDIKAVATAAIRQAKNKNKIIARMKKETGITIELLTEEEEAYFGFLAVSHSMDTPSAVTVDIGGGSTEITLFTDKKLQKSYSFPFGTVSLKQNFVKGELLDETERKLLREFIKKQFQSIPWIQNVYFPVIAIGGSARNVAQVHQHRIDYPISGVHHYEIIKEDLEHLNQYLGKMTIEQLKQLDGLSSDRADIIGLAMDVFIVLMEVVGSSKFQISKKGLREGVIIHRVLQDNQDAFDKYNVFEENSNKLAFEYGRTEEESNTLLTLADQLYNEVCNLNLFEFNINDYVLIRRAAKLYSIGEYIELDSASQHTFYIIANQSLEGMNHKDRVKLALLASYKNRDYFRRFATPFDTWISKEEMKNLRDFGALLKFVYALNISKRNIVKRIKLEKNENLIHAIITTKKNAIAEKYQAERQKKHLERLFKVPVTIHFTLEGMADE</sequence>
<evidence type="ECO:0000256" key="1">
    <source>
        <dbReference type="ARBA" id="ARBA00007125"/>
    </source>
</evidence>
<dbReference type="Gene3D" id="1.10.3210.10">
    <property type="entry name" value="Hypothetical protein af1432"/>
    <property type="match status" value="1"/>
</dbReference>
<dbReference type="OrthoDB" id="9807195at2"/>
<evidence type="ECO:0000313" key="5">
    <source>
        <dbReference type="Proteomes" id="UP000219252"/>
    </source>
</evidence>
<evidence type="ECO:0000259" key="3">
    <source>
        <dbReference type="Pfam" id="PF21447"/>
    </source>
</evidence>
<dbReference type="EMBL" id="OBQC01000001">
    <property type="protein sequence ID" value="SOC35171.1"/>
    <property type="molecule type" value="Genomic_DNA"/>
</dbReference>
<keyword evidence="5" id="KW-1185">Reference proteome</keyword>
<dbReference type="PANTHER" id="PTHR30005">
    <property type="entry name" value="EXOPOLYPHOSPHATASE"/>
    <property type="match status" value="1"/>
</dbReference>
<accession>A0A285U4H5</accession>
<dbReference type="Proteomes" id="UP000219252">
    <property type="component" value="Unassembled WGS sequence"/>
</dbReference>
<organism evidence="4 5">
    <name type="scientific">Ureibacillus acetophenoni</name>
    <dbReference type="NCBI Taxonomy" id="614649"/>
    <lineage>
        <taxon>Bacteria</taxon>
        <taxon>Bacillati</taxon>
        <taxon>Bacillota</taxon>
        <taxon>Bacilli</taxon>
        <taxon>Bacillales</taxon>
        <taxon>Caryophanaceae</taxon>
        <taxon>Ureibacillus</taxon>
    </lineage>
</organism>
<feature type="domain" description="Ppx/GppA phosphatase C-terminal" evidence="3">
    <location>
        <begin position="328"/>
        <end position="468"/>
    </location>
</feature>
<dbReference type="GO" id="GO:0006357">
    <property type="term" value="P:regulation of transcription by RNA polymerase II"/>
    <property type="evidence" value="ECO:0007669"/>
    <property type="project" value="TreeGrafter"/>
</dbReference>
<dbReference type="InterPro" id="IPR048950">
    <property type="entry name" value="Ppx_GppA_C"/>
</dbReference>
<dbReference type="InterPro" id="IPR043129">
    <property type="entry name" value="ATPase_NBD"/>
</dbReference>
<dbReference type="Pfam" id="PF21447">
    <property type="entry name" value="Ppx-GppA_III"/>
    <property type="match status" value="1"/>
</dbReference>
<reference evidence="5" key="1">
    <citation type="submission" date="2017-08" db="EMBL/GenBank/DDBJ databases">
        <authorList>
            <person name="Varghese N."/>
            <person name="Submissions S."/>
        </authorList>
    </citation>
    <scope>NUCLEOTIDE SEQUENCE [LARGE SCALE GENOMIC DNA]</scope>
    <source>
        <strain evidence="5">JC23</strain>
    </source>
</reference>
<evidence type="ECO:0000313" key="4">
    <source>
        <dbReference type="EMBL" id="SOC35171.1"/>
    </source>
</evidence>
<dbReference type="RefSeq" id="WP_097147845.1">
    <property type="nucleotide sequence ID" value="NZ_OBQC01000001.1"/>
</dbReference>
<dbReference type="PANTHER" id="PTHR30005:SF0">
    <property type="entry name" value="RETROGRADE REGULATION PROTEIN 2"/>
    <property type="match status" value="1"/>
</dbReference>
<dbReference type="InterPro" id="IPR003695">
    <property type="entry name" value="Ppx_GppA_N"/>
</dbReference>
<dbReference type="InterPro" id="IPR050273">
    <property type="entry name" value="GppA/Ppx_hydrolase"/>
</dbReference>
<evidence type="ECO:0000259" key="2">
    <source>
        <dbReference type="Pfam" id="PF02541"/>
    </source>
</evidence>
<feature type="domain" description="Ppx/GppA phosphatase N-terminal" evidence="2">
    <location>
        <begin position="33"/>
        <end position="304"/>
    </location>
</feature>
<dbReference type="Gene3D" id="3.30.420.150">
    <property type="entry name" value="Exopolyphosphatase. Domain 2"/>
    <property type="match status" value="1"/>
</dbReference>
<gene>
    <name evidence="4" type="ORF">SAMN05877842_101291</name>
</gene>
<dbReference type="SUPFAM" id="SSF53067">
    <property type="entry name" value="Actin-like ATPase domain"/>
    <property type="match status" value="2"/>
</dbReference>
<dbReference type="CDD" id="cd24052">
    <property type="entry name" value="ASKHA_NBD_HpPPX-GppA-like"/>
    <property type="match status" value="1"/>
</dbReference>
<proteinExistence type="inferred from homology"/>
<name>A0A285U4H5_9BACL</name>
<protein>
    <submittedName>
        <fullName evidence="4">Exopolyphosphatase/guanosine-5'-triphosphate,3'-diphosphate pyrophosphatase</fullName>
    </submittedName>
</protein>
<dbReference type="SUPFAM" id="SSF109604">
    <property type="entry name" value="HD-domain/PDEase-like"/>
    <property type="match status" value="1"/>
</dbReference>